<keyword evidence="3" id="KW-1185">Reference proteome</keyword>
<name>A0A7X9W9C0_STACP</name>
<evidence type="ECO:0000313" key="4">
    <source>
        <dbReference type="Proteomes" id="UP000550736"/>
    </source>
</evidence>
<evidence type="ECO:0000313" key="2">
    <source>
        <dbReference type="EMBL" id="NMK97035.1"/>
    </source>
</evidence>
<dbReference type="AlphaFoldDB" id="A0A7X9W9C0"/>
<proteinExistence type="predicted"/>
<dbReference type="Gene3D" id="3.40.50.720">
    <property type="entry name" value="NAD(P)-binding Rossmann-like Domain"/>
    <property type="match status" value="1"/>
</dbReference>
<evidence type="ECO:0000313" key="3">
    <source>
        <dbReference type="Proteomes" id="UP000538955"/>
    </source>
</evidence>
<comment type="caution">
    <text evidence="2">The sequence shown here is derived from an EMBL/GenBank/DDBJ whole genome shotgun (WGS) entry which is preliminary data.</text>
</comment>
<sequence>MSNTLIVGSGPVAIQLAQIYSQMAHQTIDMVSRVKTSASSQRVYNAYQRDGYFKVTTQNAAHQQLSGEFKVRQFYKDIQEVSSTYNTLIMACTADAYRSILNRLAKATVECLQHIVLVSPTLGSHMVIEQLLSELNLDVEVVSFSTYLGDTRVVDTTQPHQVLTSGVKSKLYVGSTHTDSRFIDRICVLFHHLNIQIAVMDTPLHAEVHNSSLYVHPALFMNDFSLQAVFKGTTVPVYVYKLFPEGPITMKLIREMRQMWVEMMKILNELRVPSVNLLKFMVKENYPVRPETLSEREINQFEDLPAIHQEYLLYVRYTAILIDPFSEPDSNGHYFDFSAVPYKRLYIDEEGVTHIPRMPSEDSYRTAMIQAVGRALNVKTPMIDQFLARYRSYCDGYRAEHPKQSLSAQFDSHQYDEDIALVKQFLKNKTEHNATH</sequence>
<dbReference type="EMBL" id="JABBLX010000004">
    <property type="protein sequence ID" value="NMK97035.1"/>
    <property type="molecule type" value="Genomic_DNA"/>
</dbReference>
<dbReference type="Proteomes" id="UP000550736">
    <property type="component" value="Unassembled WGS sequence"/>
</dbReference>
<dbReference type="Proteomes" id="UP000538955">
    <property type="component" value="Unassembled WGS sequence"/>
</dbReference>
<protein>
    <submittedName>
        <fullName evidence="2">Staphylopine biosynthesis dehydrogenase</fullName>
    </submittedName>
</protein>
<dbReference type="NCBIfam" id="NF033600">
    <property type="entry name" value="staphylopine_DH"/>
    <property type="match status" value="1"/>
</dbReference>
<organism evidence="2 4">
    <name type="scientific">Staphylococcus capitis</name>
    <dbReference type="NCBI Taxonomy" id="29388"/>
    <lineage>
        <taxon>Bacteria</taxon>
        <taxon>Bacillati</taxon>
        <taxon>Bacillota</taxon>
        <taxon>Bacilli</taxon>
        <taxon>Bacillales</taxon>
        <taxon>Staphylococcaceae</taxon>
        <taxon>Staphylococcus</taxon>
    </lineage>
</organism>
<dbReference type="Pfam" id="PF10100">
    <property type="entry name" value="Staph_opine_DH"/>
    <property type="match status" value="1"/>
</dbReference>
<accession>A0A7X9W9C0</accession>
<reference evidence="3 4" key="1">
    <citation type="submission" date="2020-04" db="EMBL/GenBank/DDBJ databases">
        <title>The Epidemiology and Molecular Characteristics of Linezolid-Resistant Staphylococcus capitis in Huashan Hospital, Shanghai.</title>
        <authorList>
            <person name="Ding L."/>
            <person name="Li P."/>
            <person name="Yang Y."/>
            <person name="Lin D."/>
            <person name="Xu X."/>
        </authorList>
    </citation>
    <scope>NUCLEOTIDE SEQUENCE [LARGE SCALE GENOMIC DNA]</scope>
    <source>
        <strain evidence="2 4">12-86</strain>
        <strain evidence="1 3">17-84</strain>
    </source>
</reference>
<dbReference type="RefSeq" id="WP_030061409.1">
    <property type="nucleotide sequence ID" value="NZ_AP014956.1"/>
</dbReference>
<dbReference type="InterPro" id="IPR016935">
    <property type="entry name" value="Opine_metallophore_DH"/>
</dbReference>
<dbReference type="InterPro" id="IPR053620">
    <property type="entry name" value="Staphylopine_dehydrogenase"/>
</dbReference>
<evidence type="ECO:0000313" key="1">
    <source>
        <dbReference type="EMBL" id="NMK53799.1"/>
    </source>
</evidence>
<gene>
    <name evidence="2" type="primary">cntM</name>
    <name evidence="2" type="ORF">HHM13_02820</name>
    <name evidence="1" type="ORF">HHM24_03410</name>
</gene>
<dbReference type="EMBL" id="JABBMI010000044">
    <property type="protein sequence ID" value="NMK53799.1"/>
    <property type="molecule type" value="Genomic_DNA"/>
</dbReference>